<sequence length="500" mass="56945">MSVPSGGVVRVVLPHQLFESHLDAEPGTRFVLVEHDLMFRQYRFHVQKLVLHRASMRRFADRLRDRGFDAEILETDARESSHDKLVAHLSRRKPSSIHLYDVVDDWLSGDLLAAFDHAGCPLAVDDIAESPNFLTTRRQLREFFGGSRPRMQQFYTWQRRRLGILVDDSGTSTGGKPEGGRWSYDSENRKKLPKGHEVPQPTPPARHPEVDAAIAWVSDAFPDNPGDADAFGWPTAHDEARAMLEQFLADRFAEFGPYEDAISAEHPFVFHSLLTPGLNIGLLSPRTVLTRALEVGARNRVPLAGLEGFVRQLIGWREYMRASYEIRGRGLRSRNHLGHDRRLPDGWWTAETGLEPVGLVIRRVLAHGYAHHIERLMVLGNAMCLLRIDPEEIYEWFMEMFVDAYDWVMVPNVYAMSQFAAGEAITTKPYVSGSNYLKKMSDIPAGDWAEDWDGLYWTFVRDHRDVFEANARSSFLARAYDRLPSGTKAAHSRRAGRWLG</sequence>
<gene>
    <name evidence="2" type="ORF">DLJ61_22895</name>
</gene>
<protein>
    <submittedName>
        <fullName evidence="2">Cryptochrome/photolyase family protein</fullName>
    </submittedName>
</protein>
<dbReference type="PANTHER" id="PTHR38657">
    <property type="entry name" value="SLR1343 PROTEIN"/>
    <property type="match status" value="1"/>
</dbReference>
<evidence type="ECO:0000313" key="2">
    <source>
        <dbReference type="EMBL" id="AWO85989.1"/>
    </source>
</evidence>
<proteinExistence type="predicted"/>
<evidence type="ECO:0000313" key="3">
    <source>
        <dbReference type="Proteomes" id="UP000247118"/>
    </source>
</evidence>
<dbReference type="InterPro" id="IPR007357">
    <property type="entry name" value="PhrB-like"/>
</dbReference>
<dbReference type="Proteomes" id="UP000247118">
    <property type="component" value="Chromosome"/>
</dbReference>
<dbReference type="Gene3D" id="1.10.10.1710">
    <property type="entry name" value="Deoxyribodipyrimidine photolyase-related"/>
    <property type="match status" value="1"/>
</dbReference>
<name>A0AAD0P0Y6_9ACTN</name>
<dbReference type="Gene3D" id="1.25.40.80">
    <property type="match status" value="1"/>
</dbReference>
<dbReference type="InterPro" id="IPR014729">
    <property type="entry name" value="Rossmann-like_a/b/a_fold"/>
</dbReference>
<dbReference type="Pfam" id="PF04244">
    <property type="entry name" value="DPRP"/>
    <property type="match status" value="1"/>
</dbReference>
<dbReference type="EMBL" id="CP029604">
    <property type="protein sequence ID" value="AWO85989.1"/>
    <property type="molecule type" value="Genomic_DNA"/>
</dbReference>
<accession>A0AAD0P0Y6</accession>
<dbReference type="InterPro" id="IPR052551">
    <property type="entry name" value="UV-DNA_repair_photolyase"/>
</dbReference>
<dbReference type="SUPFAM" id="SSF48173">
    <property type="entry name" value="Cryptochrome/photolyase FAD-binding domain"/>
    <property type="match status" value="1"/>
</dbReference>
<dbReference type="KEGG" id="gta:BCM27_22655"/>
<feature type="compositionally biased region" description="Basic and acidic residues" evidence="1">
    <location>
        <begin position="184"/>
        <end position="197"/>
    </location>
</feature>
<dbReference type="Gene3D" id="3.40.50.620">
    <property type="entry name" value="HUPs"/>
    <property type="match status" value="1"/>
</dbReference>
<feature type="region of interest" description="Disordered" evidence="1">
    <location>
        <begin position="167"/>
        <end position="205"/>
    </location>
</feature>
<dbReference type="AlphaFoldDB" id="A0AAD0P0Y6"/>
<evidence type="ECO:0000256" key="1">
    <source>
        <dbReference type="SAM" id="MobiDB-lite"/>
    </source>
</evidence>
<reference evidence="2 3" key="1">
    <citation type="submission" date="2018-05" db="EMBL/GenBank/DDBJ databases">
        <title>Complete genome sequence of Gordonia terrae NRRL B-16283.</title>
        <authorList>
            <person name="Garlena R.A."/>
            <person name="Russell D.A."/>
            <person name="Hatfull G.F."/>
        </authorList>
    </citation>
    <scope>NUCLEOTIDE SEQUENCE [LARGE SCALE GENOMIC DNA]</scope>
    <source>
        <strain evidence="2 3">NRRL B-16283</strain>
    </source>
</reference>
<organism evidence="2 3">
    <name type="scientific">Gordonia terrae</name>
    <dbReference type="NCBI Taxonomy" id="2055"/>
    <lineage>
        <taxon>Bacteria</taxon>
        <taxon>Bacillati</taxon>
        <taxon>Actinomycetota</taxon>
        <taxon>Actinomycetes</taxon>
        <taxon>Mycobacteriales</taxon>
        <taxon>Gordoniaceae</taxon>
        <taxon>Gordonia</taxon>
    </lineage>
</organism>
<dbReference type="RefSeq" id="WP_004022465.1">
    <property type="nucleotide sequence ID" value="NZ_CABEIC010000002.1"/>
</dbReference>
<dbReference type="InterPro" id="IPR036134">
    <property type="entry name" value="Crypto/Photolyase_FAD-like_sf"/>
</dbReference>
<dbReference type="Gene3D" id="1.10.579.10">
    <property type="entry name" value="DNA Cyclobutane Dipyrimidine Photolyase, subunit A, domain 3"/>
    <property type="match status" value="1"/>
</dbReference>
<dbReference type="PANTHER" id="PTHR38657:SF1">
    <property type="entry name" value="SLR1343 PROTEIN"/>
    <property type="match status" value="1"/>
</dbReference>
<dbReference type="GeneID" id="32690669"/>